<comment type="function">
    <text evidence="3">Positive regulator of sigma-B activity. Non-phosphorylated RsbV binds to RsbW, preventing its association with sigma-B. When phosphorylated, releases RsbW, which is then free to complex with and inactivate sigma-B.</text>
</comment>
<dbReference type="Pfam" id="PF01740">
    <property type="entry name" value="STAS"/>
    <property type="match status" value="1"/>
</dbReference>
<dbReference type="CDD" id="cd07043">
    <property type="entry name" value="STAS_anti-anti-sigma_factors"/>
    <property type="match status" value="1"/>
</dbReference>
<dbReference type="InterPro" id="IPR003658">
    <property type="entry name" value="Anti-sigma_ant"/>
</dbReference>
<dbReference type="SUPFAM" id="SSF52091">
    <property type="entry name" value="SpoIIaa-like"/>
    <property type="match status" value="1"/>
</dbReference>
<dbReference type="InterPro" id="IPR036513">
    <property type="entry name" value="STAS_dom_sf"/>
</dbReference>
<dbReference type="Gene3D" id="3.30.750.24">
    <property type="entry name" value="STAS domain"/>
    <property type="match status" value="1"/>
</dbReference>
<evidence type="ECO:0000256" key="4">
    <source>
        <dbReference type="RuleBase" id="RU003749"/>
    </source>
</evidence>
<dbReference type="PANTHER" id="PTHR33495">
    <property type="entry name" value="ANTI-SIGMA FACTOR ANTAGONIST TM_1081-RELATED-RELATED"/>
    <property type="match status" value="1"/>
</dbReference>
<feature type="domain" description="STAS" evidence="5">
    <location>
        <begin position="17"/>
        <end position="112"/>
    </location>
</feature>
<keyword evidence="2" id="KW-0597">Phosphoprotein</keyword>
<evidence type="ECO:0000313" key="6">
    <source>
        <dbReference type="EMBL" id="KZD71281.1"/>
    </source>
</evidence>
<name>A0A164QG16_BACCE</name>
<dbReference type="NCBIfam" id="TIGR00377">
    <property type="entry name" value="ant_ant_sig"/>
    <property type="match status" value="1"/>
</dbReference>
<protein>
    <recommendedName>
        <fullName evidence="4">Anti-sigma factor antagonist</fullName>
    </recommendedName>
</protein>
<dbReference type="EMBL" id="LJKE01000019">
    <property type="protein sequence ID" value="KZD71281.1"/>
    <property type="molecule type" value="Genomic_DNA"/>
</dbReference>
<dbReference type="Proteomes" id="UP000076482">
    <property type="component" value="Unassembled WGS sequence"/>
</dbReference>
<dbReference type="AlphaFoldDB" id="A0A164QG16"/>
<sequence>MMNLAVNILQNDVGYTVQLNGEIDAYTASDLKNKIMPIASKKEVHIVVDFTEVEYMDSTGLGVFIALLKAVKKNDGKLEFIGVSKRLKRLFDITGLTEILNLNSDFEKVERR</sequence>
<evidence type="ECO:0000259" key="5">
    <source>
        <dbReference type="PROSITE" id="PS50801"/>
    </source>
</evidence>
<gene>
    <name evidence="6" type="ORF">B4088_0865</name>
</gene>
<dbReference type="InterPro" id="IPR002645">
    <property type="entry name" value="STAS_dom"/>
</dbReference>
<dbReference type="FunFam" id="3.30.750.24:FF:000001">
    <property type="entry name" value="Anti-sigma factor antagonist"/>
    <property type="match status" value="1"/>
</dbReference>
<dbReference type="PANTHER" id="PTHR33495:SF9">
    <property type="entry name" value="ANTI-SIGMA-B FACTOR ANTAGONIST"/>
    <property type="match status" value="1"/>
</dbReference>
<comment type="caution">
    <text evidence="6">The sequence shown here is derived from an EMBL/GenBank/DDBJ whole genome shotgun (WGS) entry which is preliminary data.</text>
</comment>
<dbReference type="RefSeq" id="WP_063260036.1">
    <property type="nucleotide sequence ID" value="NZ_LJKE01000019.1"/>
</dbReference>
<proteinExistence type="inferred from homology"/>
<comment type="similarity">
    <text evidence="1 4">Belongs to the anti-sigma-factor antagonist family.</text>
</comment>
<evidence type="ECO:0000256" key="3">
    <source>
        <dbReference type="ARBA" id="ARBA00024670"/>
    </source>
</evidence>
<dbReference type="GO" id="GO:0043856">
    <property type="term" value="F:anti-sigma factor antagonist activity"/>
    <property type="evidence" value="ECO:0007669"/>
    <property type="project" value="InterPro"/>
</dbReference>
<reference evidence="6 7" key="1">
    <citation type="submission" date="2015-09" db="EMBL/GenBank/DDBJ databases">
        <title>Bacillus cereus food isolates.</title>
        <authorList>
            <person name="Boekhorst J."/>
        </authorList>
    </citation>
    <scope>NUCLEOTIDE SEQUENCE [LARGE SCALE GENOMIC DNA]</scope>
    <source>
        <strain evidence="6 7">B4088</strain>
    </source>
</reference>
<evidence type="ECO:0000256" key="2">
    <source>
        <dbReference type="ARBA" id="ARBA00022553"/>
    </source>
</evidence>
<dbReference type="PROSITE" id="PS50801">
    <property type="entry name" value="STAS"/>
    <property type="match status" value="1"/>
</dbReference>
<organism evidence="6 7">
    <name type="scientific">Bacillus cereus</name>
    <dbReference type="NCBI Taxonomy" id="1396"/>
    <lineage>
        <taxon>Bacteria</taxon>
        <taxon>Bacillati</taxon>
        <taxon>Bacillota</taxon>
        <taxon>Bacilli</taxon>
        <taxon>Bacillales</taxon>
        <taxon>Bacillaceae</taxon>
        <taxon>Bacillus</taxon>
        <taxon>Bacillus cereus group</taxon>
    </lineage>
</organism>
<evidence type="ECO:0000313" key="7">
    <source>
        <dbReference type="Proteomes" id="UP000076482"/>
    </source>
</evidence>
<evidence type="ECO:0000256" key="1">
    <source>
        <dbReference type="ARBA" id="ARBA00009013"/>
    </source>
</evidence>
<dbReference type="PATRIC" id="fig|1396.535.peg.6515"/>
<accession>A0A164QG16</accession>